<protein>
    <submittedName>
        <fullName evidence="1">Uncharacterized protein</fullName>
    </submittedName>
</protein>
<dbReference type="EMBL" id="JAAAML010000003">
    <property type="protein sequence ID" value="MCO6410066.1"/>
    <property type="molecule type" value="Genomic_DNA"/>
</dbReference>
<comment type="caution">
    <text evidence="1">The sequence shown here is derived from an EMBL/GenBank/DDBJ whole genome shotgun (WGS) entry which is preliminary data.</text>
</comment>
<evidence type="ECO:0000313" key="2">
    <source>
        <dbReference type="Proteomes" id="UP001320715"/>
    </source>
</evidence>
<dbReference type="RefSeq" id="WP_252916783.1">
    <property type="nucleotide sequence ID" value="NZ_JAAAML010000003.1"/>
</dbReference>
<gene>
    <name evidence="1" type="ORF">GTW23_17920</name>
</gene>
<name>A0ABT1CV36_9HYPH</name>
<keyword evidence="2" id="KW-1185">Reference proteome</keyword>
<evidence type="ECO:0000313" key="1">
    <source>
        <dbReference type="EMBL" id="MCO6410066.1"/>
    </source>
</evidence>
<reference evidence="1 2" key="1">
    <citation type="submission" date="2020-01" db="EMBL/GenBank/DDBJ databases">
        <title>Genomes of bacteria type strains.</title>
        <authorList>
            <person name="Chen J."/>
            <person name="Zhu S."/>
            <person name="Yang J."/>
        </authorList>
    </citation>
    <scope>NUCLEOTIDE SEQUENCE [LARGE SCALE GENOMIC DNA]</scope>
    <source>
        <strain evidence="1 2">DSM 16655</strain>
    </source>
</reference>
<dbReference type="Proteomes" id="UP001320715">
    <property type="component" value="Unassembled WGS sequence"/>
</dbReference>
<proteinExistence type="predicted"/>
<organism evidence="1 2">
    <name type="scientific">Hoeflea alexandrii</name>
    <dbReference type="NCBI Taxonomy" id="288436"/>
    <lineage>
        <taxon>Bacteria</taxon>
        <taxon>Pseudomonadati</taxon>
        <taxon>Pseudomonadota</taxon>
        <taxon>Alphaproteobacteria</taxon>
        <taxon>Hyphomicrobiales</taxon>
        <taxon>Rhizobiaceae</taxon>
        <taxon>Hoeflea</taxon>
    </lineage>
</organism>
<sequence length="111" mass="12245">MTDLTRTFIPVASDEVNARSFAETLAGGSDDAKRLAREDTCQLARMLDRFAQIAPRLWAAMLADMRTLIDEARAARGYADMADLTRAGYSDEVVTGYLRSQNPEQRQGDAA</sequence>
<accession>A0ABT1CV36</accession>